<feature type="transmembrane region" description="Helical" evidence="1">
    <location>
        <begin position="15"/>
        <end position="34"/>
    </location>
</feature>
<name>A0A3P3DJT0_9RHOB</name>
<comment type="caution">
    <text evidence="2">The sequence shown here is derived from an EMBL/GenBank/DDBJ whole genome shotgun (WGS) entry which is preliminary data.</text>
</comment>
<accession>A0A3P3DJT0</accession>
<organism evidence="2 3">
    <name type="scientific">Falsigemmobacter faecalis</name>
    <dbReference type="NCBI Taxonomy" id="2488730"/>
    <lineage>
        <taxon>Bacteria</taxon>
        <taxon>Pseudomonadati</taxon>
        <taxon>Pseudomonadota</taxon>
        <taxon>Alphaproteobacteria</taxon>
        <taxon>Rhodobacterales</taxon>
        <taxon>Paracoccaceae</taxon>
        <taxon>Falsigemmobacter</taxon>
    </lineage>
</organism>
<proteinExistence type="predicted"/>
<dbReference type="Proteomes" id="UP000282125">
    <property type="component" value="Unassembled WGS sequence"/>
</dbReference>
<protein>
    <submittedName>
        <fullName evidence="2">Uncharacterized protein</fullName>
    </submittedName>
</protein>
<sequence length="116" mass="12895">MQSFKRILGGVNARYMVRAYLIGALFMALIIYTVMQGNKAAAGSAGAIAYFSLCLLVFPFAKLVWDELKALILGDTFLILPMILLYPAKLLINVVLFSFAVFIAPFGVAYIWYQTK</sequence>
<evidence type="ECO:0000313" key="2">
    <source>
        <dbReference type="EMBL" id="RRH74481.1"/>
    </source>
</evidence>
<reference evidence="2 3" key="1">
    <citation type="submission" date="2018-11" db="EMBL/GenBank/DDBJ databases">
        <title>Gemmobacter sp. nov., YIM 102744-1 draft genome.</title>
        <authorList>
            <person name="Li G."/>
            <person name="Jiang Y."/>
        </authorList>
    </citation>
    <scope>NUCLEOTIDE SEQUENCE [LARGE SCALE GENOMIC DNA]</scope>
    <source>
        <strain evidence="2 3">YIM 102744-1</strain>
    </source>
</reference>
<evidence type="ECO:0000256" key="1">
    <source>
        <dbReference type="SAM" id="Phobius"/>
    </source>
</evidence>
<feature type="transmembrane region" description="Helical" evidence="1">
    <location>
        <begin position="40"/>
        <end position="58"/>
    </location>
</feature>
<evidence type="ECO:0000313" key="3">
    <source>
        <dbReference type="Proteomes" id="UP000282125"/>
    </source>
</evidence>
<dbReference type="RefSeq" id="WP_124964936.1">
    <property type="nucleotide sequence ID" value="NZ_RRAZ01000013.1"/>
</dbReference>
<keyword evidence="1" id="KW-0472">Membrane</keyword>
<dbReference type="OrthoDB" id="8779206at2"/>
<keyword evidence="1" id="KW-0812">Transmembrane</keyword>
<feature type="transmembrane region" description="Helical" evidence="1">
    <location>
        <begin position="94"/>
        <end position="113"/>
    </location>
</feature>
<dbReference type="AlphaFoldDB" id="A0A3P3DJT0"/>
<keyword evidence="3" id="KW-1185">Reference proteome</keyword>
<dbReference type="EMBL" id="RRAZ01000013">
    <property type="protein sequence ID" value="RRH74481.1"/>
    <property type="molecule type" value="Genomic_DNA"/>
</dbReference>
<keyword evidence="1" id="KW-1133">Transmembrane helix</keyword>
<gene>
    <name evidence="2" type="ORF">EG244_10375</name>
</gene>